<dbReference type="GeneID" id="14010442"/>
<dbReference type="KEGG" id="vg:14010442"/>
<dbReference type="EMBL" id="HQ728264">
    <property type="protein sequence ID" value="AEJ81387.1"/>
    <property type="molecule type" value="Genomic_DNA"/>
</dbReference>
<name>G0YPW0_9CAUD</name>
<keyword evidence="1" id="KW-0175">Coiled coil</keyword>
<dbReference type="RefSeq" id="YP_007004661.1">
    <property type="nucleotide sequence ID" value="NC_019504.1"/>
</dbReference>
<accession>G0YPW0</accession>
<protein>
    <submittedName>
        <fullName evidence="2">Gp11</fullName>
    </submittedName>
</protein>
<sequence length="98" mass="11009">MSNLCAFYSVVHRAEQAEEARKGFDGTVTIQVPTSVILFAEKHINMLEQQLAKLQAKENSTERELVELRSIASVAKVHYANHKIDTGHHPKAFNHVEA</sequence>
<proteinExistence type="predicted"/>
<keyword evidence="3" id="KW-1185">Reference proteome</keyword>
<evidence type="ECO:0000256" key="1">
    <source>
        <dbReference type="SAM" id="Coils"/>
    </source>
</evidence>
<organism evidence="2 3">
    <name type="scientific">Erwinia phage vB_EamM-Y2</name>
    <dbReference type="NCBI Taxonomy" id="1051676"/>
    <lineage>
        <taxon>Viruses</taxon>
        <taxon>Duplodnaviria</taxon>
        <taxon>Heunggongvirae</taxon>
        <taxon>Uroviricota</taxon>
        <taxon>Caudoviricetes</taxon>
        <taxon>Chaseviridae</taxon>
        <taxon>Cleopatravirinae</taxon>
        <taxon>Loessnervirus</taxon>
        <taxon>Loessnervirus Y2</taxon>
    </lineage>
</organism>
<evidence type="ECO:0000313" key="3">
    <source>
        <dbReference type="Proteomes" id="UP000008892"/>
    </source>
</evidence>
<evidence type="ECO:0000313" key="2">
    <source>
        <dbReference type="EMBL" id="AEJ81387.1"/>
    </source>
</evidence>
<reference evidence="2 3" key="1">
    <citation type="journal article" date="2011" name="Appl. Environ. Microbiol.">
        <title>Novel Virulent and Broad-Host-Range Erwinia amylovora Bacteriophages Reveal a High Degree of Mosaicism and a Relationship to Enterobacteriaceae Phages.</title>
        <authorList>
            <person name="Born Y."/>
            <person name="Fieseler L."/>
            <person name="Marazzi J."/>
            <person name="Lurz R."/>
            <person name="Duffy B."/>
            <person name="Loessner M.J."/>
        </authorList>
    </citation>
    <scope>NUCLEOTIDE SEQUENCE [LARGE SCALE GENOMIC DNA]</scope>
</reference>
<feature type="coiled-coil region" evidence="1">
    <location>
        <begin position="37"/>
        <end position="71"/>
    </location>
</feature>
<dbReference type="Proteomes" id="UP000008892">
    <property type="component" value="Segment"/>
</dbReference>